<evidence type="ECO:0000256" key="10">
    <source>
        <dbReference type="ARBA" id="ARBA00022833"/>
    </source>
</evidence>
<dbReference type="GO" id="GO:0008270">
    <property type="term" value="F:zinc ion binding"/>
    <property type="evidence" value="ECO:0007669"/>
    <property type="project" value="UniProtKB-KW"/>
</dbReference>
<feature type="domain" description="Pex N-terminal" evidence="19">
    <location>
        <begin position="41"/>
        <end position="251"/>
    </location>
</feature>
<comment type="similarity">
    <text evidence="3">Belongs to the pex2/pex10/pex12 family.</text>
</comment>
<keyword evidence="4" id="KW-0813">Transport</keyword>
<evidence type="ECO:0000256" key="12">
    <source>
        <dbReference type="ARBA" id="ARBA00022989"/>
    </source>
</evidence>
<accession>A0A9Q3CLT3</accession>
<evidence type="ECO:0000256" key="1">
    <source>
        <dbReference type="ARBA" id="ARBA00004585"/>
    </source>
</evidence>
<dbReference type="Proteomes" id="UP000765509">
    <property type="component" value="Unassembled WGS sequence"/>
</dbReference>
<protein>
    <recommendedName>
        <fullName evidence="17">RING-type E3 ubiquitin transferase (cysteine targeting)</fullName>
        <ecNumber evidence="17">2.3.2.36</ecNumber>
    </recommendedName>
    <alternativeName>
        <fullName evidence="15">Peroxin-2</fullName>
    </alternativeName>
</protein>
<dbReference type="GO" id="GO:0016567">
    <property type="term" value="P:protein ubiquitination"/>
    <property type="evidence" value="ECO:0007669"/>
    <property type="project" value="UniProtKB-ARBA"/>
</dbReference>
<dbReference type="GO" id="GO:0061630">
    <property type="term" value="F:ubiquitin protein ligase activity"/>
    <property type="evidence" value="ECO:0007669"/>
    <property type="project" value="UniProtKB-EC"/>
</dbReference>
<keyword evidence="5" id="KW-0808">Transferase</keyword>
<evidence type="ECO:0000256" key="17">
    <source>
        <dbReference type="ARBA" id="ARBA00034523"/>
    </source>
</evidence>
<reference evidence="20" key="1">
    <citation type="submission" date="2021-03" db="EMBL/GenBank/DDBJ databases">
        <title>Draft genome sequence of rust myrtle Austropuccinia psidii MF-1, a brazilian biotype.</title>
        <authorList>
            <person name="Quecine M.C."/>
            <person name="Pachon D.M.R."/>
            <person name="Bonatelli M.L."/>
            <person name="Correr F.H."/>
            <person name="Franceschini L.M."/>
            <person name="Leite T.F."/>
            <person name="Margarido G.R.A."/>
            <person name="Almeida C.A."/>
            <person name="Ferrarezi J.A."/>
            <person name="Labate C.A."/>
        </authorList>
    </citation>
    <scope>NUCLEOTIDE SEQUENCE</scope>
    <source>
        <strain evidence="20">MF-1</strain>
    </source>
</reference>
<sequence>MIWPFGFPTIGSTSTTSMWCRHLRPSIQTSRVGQLDADLLDEELQSMLVEPFWAVLTPVLGTEWRLELIALLKILMVRWSLQRSCSYGAQLQNLKWKTVGNARALSSNQIVAYSLLTVLPTYLGTRLRDYMLASGWADYPTPPSWCSLISNNRLQRNRYWKRLAWGCNEKIEQIYSTLNLLNFLAFLFNGKYRSLLERILGIRLIYANQSAFRNVDFEFLNQQLVWDTVIEFLLSVLPLINLRRLQLRLINAKTRTLPAIRNFFRSSQSSSKTSKNKLDANPPKKGPFSHLSNDICPICTAKKASPTPMTSTVINSNDPMSFASSIPGSNHMDVRAKVPYKMGLLEVWKGSACSD</sequence>
<evidence type="ECO:0000313" key="21">
    <source>
        <dbReference type="Proteomes" id="UP000765509"/>
    </source>
</evidence>
<dbReference type="EC" id="2.3.2.36" evidence="17"/>
<keyword evidence="21" id="KW-1185">Reference proteome</keyword>
<evidence type="ECO:0000256" key="15">
    <source>
        <dbReference type="ARBA" id="ARBA00032511"/>
    </source>
</evidence>
<organism evidence="20 21">
    <name type="scientific">Austropuccinia psidii MF-1</name>
    <dbReference type="NCBI Taxonomy" id="1389203"/>
    <lineage>
        <taxon>Eukaryota</taxon>
        <taxon>Fungi</taxon>
        <taxon>Dikarya</taxon>
        <taxon>Basidiomycota</taxon>
        <taxon>Pucciniomycotina</taxon>
        <taxon>Pucciniomycetes</taxon>
        <taxon>Pucciniales</taxon>
        <taxon>Sphaerophragmiaceae</taxon>
        <taxon>Austropuccinia</taxon>
    </lineage>
</organism>
<evidence type="ECO:0000256" key="4">
    <source>
        <dbReference type="ARBA" id="ARBA00022448"/>
    </source>
</evidence>
<keyword evidence="9" id="KW-0833">Ubl conjugation pathway</keyword>
<dbReference type="InterPro" id="IPR006845">
    <property type="entry name" value="Pex_N"/>
</dbReference>
<evidence type="ECO:0000256" key="16">
    <source>
        <dbReference type="ARBA" id="ARBA00034438"/>
    </source>
</evidence>
<evidence type="ECO:0000256" key="6">
    <source>
        <dbReference type="ARBA" id="ARBA00022692"/>
    </source>
</evidence>
<evidence type="ECO:0000256" key="11">
    <source>
        <dbReference type="ARBA" id="ARBA00022927"/>
    </source>
</evidence>
<evidence type="ECO:0000256" key="5">
    <source>
        <dbReference type="ARBA" id="ARBA00022679"/>
    </source>
</evidence>
<evidence type="ECO:0000256" key="3">
    <source>
        <dbReference type="ARBA" id="ARBA00008704"/>
    </source>
</evidence>
<keyword evidence="10" id="KW-0862">Zinc</keyword>
<name>A0A9Q3CLT3_9BASI</name>
<dbReference type="Pfam" id="PF04757">
    <property type="entry name" value="Pex2_Pex12"/>
    <property type="match status" value="1"/>
</dbReference>
<keyword evidence="7" id="KW-0479">Metal-binding</keyword>
<dbReference type="GO" id="GO:0005778">
    <property type="term" value="C:peroxisomal membrane"/>
    <property type="evidence" value="ECO:0007669"/>
    <property type="project" value="UniProtKB-SubCell"/>
</dbReference>
<comment type="caution">
    <text evidence="20">The sequence shown here is derived from an EMBL/GenBank/DDBJ whole genome shotgun (WGS) entry which is preliminary data.</text>
</comment>
<keyword evidence="14" id="KW-0576">Peroxisome</keyword>
<evidence type="ECO:0000256" key="18">
    <source>
        <dbReference type="SAM" id="MobiDB-lite"/>
    </source>
</evidence>
<feature type="region of interest" description="Disordered" evidence="18">
    <location>
        <begin position="268"/>
        <end position="289"/>
    </location>
</feature>
<keyword evidence="6" id="KW-0812">Transmembrane</keyword>
<keyword evidence="8" id="KW-0863">Zinc-finger</keyword>
<keyword evidence="11" id="KW-0653">Protein transport</keyword>
<dbReference type="GO" id="GO:0016562">
    <property type="term" value="P:protein import into peroxisome matrix, receptor recycling"/>
    <property type="evidence" value="ECO:0007669"/>
    <property type="project" value="UniProtKB-ARBA"/>
</dbReference>
<evidence type="ECO:0000259" key="19">
    <source>
        <dbReference type="Pfam" id="PF04757"/>
    </source>
</evidence>
<dbReference type="InterPro" id="IPR025654">
    <property type="entry name" value="PEX2/10"/>
</dbReference>
<comment type="subcellular location">
    <subcellularLocation>
        <location evidence="1">Peroxisome membrane</location>
        <topology evidence="1">Multi-pass membrane protein</topology>
    </subcellularLocation>
</comment>
<keyword evidence="12" id="KW-1133">Transmembrane helix</keyword>
<evidence type="ECO:0000313" key="20">
    <source>
        <dbReference type="EMBL" id="MBW0485263.1"/>
    </source>
</evidence>
<dbReference type="PANTHER" id="PTHR48178:SF1">
    <property type="entry name" value="PEROXISOME BIOGENESIS FACTOR 2"/>
    <property type="match status" value="1"/>
</dbReference>
<dbReference type="EMBL" id="AVOT02008081">
    <property type="protein sequence ID" value="MBW0485263.1"/>
    <property type="molecule type" value="Genomic_DNA"/>
</dbReference>
<dbReference type="OrthoDB" id="1701437at2759"/>
<dbReference type="PANTHER" id="PTHR48178">
    <property type="entry name" value="PEROXISOME BIOGENESIS FACTOR 2"/>
    <property type="match status" value="1"/>
</dbReference>
<keyword evidence="13" id="KW-0472">Membrane</keyword>
<dbReference type="AlphaFoldDB" id="A0A9Q3CLT3"/>
<gene>
    <name evidence="20" type="ORF">O181_024978</name>
</gene>
<evidence type="ECO:0000256" key="9">
    <source>
        <dbReference type="ARBA" id="ARBA00022786"/>
    </source>
</evidence>
<evidence type="ECO:0000256" key="14">
    <source>
        <dbReference type="ARBA" id="ARBA00023140"/>
    </source>
</evidence>
<evidence type="ECO:0000256" key="2">
    <source>
        <dbReference type="ARBA" id="ARBA00004906"/>
    </source>
</evidence>
<evidence type="ECO:0000256" key="13">
    <source>
        <dbReference type="ARBA" id="ARBA00023136"/>
    </source>
</evidence>
<comment type="pathway">
    <text evidence="2">Protein modification; protein ubiquitination.</text>
</comment>
<evidence type="ECO:0000256" key="8">
    <source>
        <dbReference type="ARBA" id="ARBA00022771"/>
    </source>
</evidence>
<evidence type="ECO:0000256" key="7">
    <source>
        <dbReference type="ARBA" id="ARBA00022723"/>
    </source>
</evidence>
<proteinExistence type="inferred from homology"/>
<comment type="catalytic activity">
    <reaction evidence="16">
        <text>[E2 ubiquitin-conjugating enzyme]-S-ubiquitinyl-L-cysteine + [acceptor protein]-L-cysteine = [E2 ubiquitin-conjugating enzyme]-L-cysteine + [acceptor protein]-S-ubiquitinyl-L-cysteine.</text>
        <dbReference type="EC" id="2.3.2.36"/>
    </reaction>
</comment>